<dbReference type="Gene3D" id="3.60.10.10">
    <property type="entry name" value="Endonuclease/exonuclease/phosphatase"/>
    <property type="match status" value="1"/>
</dbReference>
<dbReference type="Pfam" id="PF03372">
    <property type="entry name" value="Exo_endo_phos"/>
    <property type="match status" value="1"/>
</dbReference>
<protein>
    <recommendedName>
        <fullName evidence="2">Endonuclease/exonuclease/phosphatase domain-containing protein</fullName>
    </recommendedName>
</protein>
<name>A0AAV8VMN8_9CUCU</name>
<dbReference type="EMBL" id="JANEYG010000052">
    <property type="protein sequence ID" value="KAJ8915573.1"/>
    <property type="molecule type" value="Genomic_DNA"/>
</dbReference>
<dbReference type="SUPFAM" id="SSF56219">
    <property type="entry name" value="DNase I-like"/>
    <property type="match status" value="1"/>
</dbReference>
<evidence type="ECO:0000313" key="3">
    <source>
        <dbReference type="EMBL" id="KAJ8915573.1"/>
    </source>
</evidence>
<evidence type="ECO:0000256" key="1">
    <source>
        <dbReference type="SAM" id="Coils"/>
    </source>
</evidence>
<keyword evidence="4" id="KW-1185">Reference proteome</keyword>
<keyword evidence="1" id="KW-0175">Coiled coil</keyword>
<feature type="domain" description="Endonuclease/exonuclease/phosphatase" evidence="2">
    <location>
        <begin position="14"/>
        <end position="196"/>
    </location>
</feature>
<proteinExistence type="predicted"/>
<dbReference type="Proteomes" id="UP001159042">
    <property type="component" value="Unassembled WGS sequence"/>
</dbReference>
<accession>A0AAV8VMN8</accession>
<reference evidence="3 4" key="1">
    <citation type="journal article" date="2023" name="Insect Mol. Biol.">
        <title>Genome sequencing provides insights into the evolution of gene families encoding plant cell wall-degrading enzymes in longhorned beetles.</title>
        <authorList>
            <person name="Shin N.R."/>
            <person name="Okamura Y."/>
            <person name="Kirsch R."/>
            <person name="Pauchet Y."/>
        </authorList>
    </citation>
    <scope>NUCLEOTIDE SEQUENCE [LARGE SCALE GENOMIC DNA]</scope>
    <source>
        <strain evidence="3">EAD_L_NR</strain>
    </source>
</reference>
<dbReference type="GO" id="GO:0003824">
    <property type="term" value="F:catalytic activity"/>
    <property type="evidence" value="ECO:0007669"/>
    <property type="project" value="InterPro"/>
</dbReference>
<comment type="caution">
    <text evidence="3">The sequence shown here is derived from an EMBL/GenBank/DDBJ whole genome shotgun (WGS) entry which is preliminary data.</text>
</comment>
<evidence type="ECO:0000313" key="4">
    <source>
        <dbReference type="Proteomes" id="UP001159042"/>
    </source>
</evidence>
<dbReference type="AlphaFoldDB" id="A0AAV8VMN8"/>
<evidence type="ECO:0000259" key="2">
    <source>
        <dbReference type="Pfam" id="PF03372"/>
    </source>
</evidence>
<dbReference type="InterPro" id="IPR005135">
    <property type="entry name" value="Endo/exonuclease/phosphatase"/>
</dbReference>
<gene>
    <name evidence="3" type="ORF">NQ315_012458</name>
</gene>
<organism evidence="3 4">
    <name type="scientific">Exocentrus adspersus</name>
    <dbReference type="NCBI Taxonomy" id="1586481"/>
    <lineage>
        <taxon>Eukaryota</taxon>
        <taxon>Metazoa</taxon>
        <taxon>Ecdysozoa</taxon>
        <taxon>Arthropoda</taxon>
        <taxon>Hexapoda</taxon>
        <taxon>Insecta</taxon>
        <taxon>Pterygota</taxon>
        <taxon>Neoptera</taxon>
        <taxon>Endopterygota</taxon>
        <taxon>Coleoptera</taxon>
        <taxon>Polyphaga</taxon>
        <taxon>Cucujiformia</taxon>
        <taxon>Chrysomeloidea</taxon>
        <taxon>Cerambycidae</taxon>
        <taxon>Lamiinae</taxon>
        <taxon>Acanthocinini</taxon>
        <taxon>Exocentrus</taxon>
    </lineage>
</organism>
<feature type="coiled-coil region" evidence="1">
    <location>
        <begin position="18"/>
        <end position="45"/>
    </location>
</feature>
<dbReference type="PANTHER" id="PTHR33273:SF2">
    <property type="entry name" value="ENDONUCLEASE_EXONUCLEASE_PHOSPHATASE DOMAIN-CONTAINING PROTEIN"/>
    <property type="match status" value="1"/>
</dbReference>
<sequence>MAAQPSQPPSLRILSWNLDGLRGRKLELEEILHRLEIDVAALQETKLSETSRITLPGYDIYRHDRDANGGGVALAVKSCIDHYPLQRLQTQNTEAVAIAVRSLRHRDVAVVSCYHPPRLPILDADLDTILSFPQTIAMGDFNAKSPAWHSRATTAGGRALLNYTNTHNDLTILGPTEPTYHALNHPPDVLDIALLKSVPLIAQISAEHEGSTAHNPVLLDVGRRQRNMGTFTRRFTDWGRFRAEMQRNTAIPVIETTEDLEAAILTLETDIKHALTQTTTETVVPRLTNPRLTLPDDVKQLIRDRRRLKRLATRTRLPQHRHDLNVLNRRVKAALSELAQESWARHLESLDPQDNSLWKTQRALRLPARSKIPPIHGTRGVVYTNQEKAEAFADSLELQCRLPLLPDEDEEFETTRLTWKPHIVETVARARATRARLYPLLKGNNTLSLRNKRTLIKVVLQAQLTYASTAWGHAAKSHIKTLQAVENIALRTATASPWYVRNADILRDLQYTNATQTIRTNAQKRFDQATTHGNPLLRQAVEYQHNDRDKHKRPRHVLIDPG</sequence>
<dbReference type="InterPro" id="IPR036691">
    <property type="entry name" value="Endo/exonu/phosph_ase_sf"/>
</dbReference>
<dbReference type="PANTHER" id="PTHR33273">
    <property type="entry name" value="DOMAIN-CONTAINING PROTEIN, PUTATIVE-RELATED"/>
    <property type="match status" value="1"/>
</dbReference>